<accession>A0A512N912</accession>
<dbReference type="AlphaFoldDB" id="A0A512N912"/>
<dbReference type="PROSITE" id="PS50206">
    <property type="entry name" value="RHODANESE_3"/>
    <property type="match status" value="1"/>
</dbReference>
<dbReference type="Proteomes" id="UP000321058">
    <property type="component" value="Unassembled WGS sequence"/>
</dbReference>
<comment type="caution">
    <text evidence="2">The sequence shown here is derived from an EMBL/GenBank/DDBJ whole genome shotgun (WGS) entry which is preliminary data.</text>
</comment>
<feature type="domain" description="Rhodanese" evidence="1">
    <location>
        <begin position="33"/>
        <end position="130"/>
    </location>
</feature>
<organism evidence="2 3">
    <name type="scientific">Reyranella soli</name>
    <dbReference type="NCBI Taxonomy" id="1230389"/>
    <lineage>
        <taxon>Bacteria</taxon>
        <taxon>Pseudomonadati</taxon>
        <taxon>Pseudomonadota</taxon>
        <taxon>Alphaproteobacteria</taxon>
        <taxon>Hyphomicrobiales</taxon>
        <taxon>Reyranellaceae</taxon>
        <taxon>Reyranella</taxon>
    </lineage>
</organism>
<dbReference type="EMBL" id="BKAJ01000038">
    <property type="protein sequence ID" value="GEP55474.1"/>
    <property type="molecule type" value="Genomic_DNA"/>
</dbReference>
<dbReference type="InterPro" id="IPR001763">
    <property type="entry name" value="Rhodanese-like_dom"/>
</dbReference>
<dbReference type="GO" id="GO:0004792">
    <property type="term" value="F:thiosulfate-cyanide sulfurtransferase activity"/>
    <property type="evidence" value="ECO:0007669"/>
    <property type="project" value="TreeGrafter"/>
</dbReference>
<dbReference type="OrthoDB" id="9807812at2"/>
<dbReference type="PANTHER" id="PTHR44086">
    <property type="entry name" value="THIOSULFATE SULFURTRANSFERASE RDL2, MITOCHONDRIAL-RELATED"/>
    <property type="match status" value="1"/>
</dbReference>
<reference evidence="2 3" key="1">
    <citation type="submission" date="2019-07" db="EMBL/GenBank/DDBJ databases">
        <title>Whole genome shotgun sequence of Reyranella soli NBRC 108950.</title>
        <authorList>
            <person name="Hosoyama A."/>
            <person name="Uohara A."/>
            <person name="Ohji S."/>
            <person name="Ichikawa N."/>
        </authorList>
    </citation>
    <scope>NUCLEOTIDE SEQUENCE [LARGE SCALE GENOMIC DNA]</scope>
    <source>
        <strain evidence="2 3">NBRC 108950</strain>
    </source>
</reference>
<gene>
    <name evidence="2" type="ORF">RSO01_26400</name>
</gene>
<proteinExistence type="predicted"/>
<dbReference type="SMART" id="SM00450">
    <property type="entry name" value="RHOD"/>
    <property type="match status" value="1"/>
</dbReference>
<keyword evidence="3" id="KW-1185">Reference proteome</keyword>
<dbReference type="RefSeq" id="WP_147149559.1">
    <property type="nucleotide sequence ID" value="NZ_BKAJ01000038.1"/>
</dbReference>
<evidence type="ECO:0000313" key="3">
    <source>
        <dbReference type="Proteomes" id="UP000321058"/>
    </source>
</evidence>
<dbReference type="PANTHER" id="PTHR44086:SF13">
    <property type="entry name" value="THIOSULFATE SULFURTRANSFERASE PSPE"/>
    <property type="match status" value="1"/>
</dbReference>
<evidence type="ECO:0000313" key="2">
    <source>
        <dbReference type="EMBL" id="GEP55474.1"/>
    </source>
</evidence>
<protein>
    <submittedName>
        <fullName evidence="2">Rhodanese</fullName>
    </submittedName>
</protein>
<name>A0A512N912_9HYPH</name>
<dbReference type="CDD" id="cd01447">
    <property type="entry name" value="Polysulfide_ST"/>
    <property type="match status" value="1"/>
</dbReference>
<evidence type="ECO:0000259" key="1">
    <source>
        <dbReference type="PROSITE" id="PS50206"/>
    </source>
</evidence>
<dbReference type="SUPFAM" id="SSF52821">
    <property type="entry name" value="Rhodanese/Cell cycle control phosphatase"/>
    <property type="match status" value="1"/>
</dbReference>
<dbReference type="Gene3D" id="3.40.250.10">
    <property type="entry name" value="Rhodanese-like domain"/>
    <property type="match status" value="1"/>
</dbReference>
<dbReference type="Pfam" id="PF00581">
    <property type="entry name" value="Rhodanese"/>
    <property type="match status" value="1"/>
</dbReference>
<dbReference type="InterPro" id="IPR036873">
    <property type="entry name" value="Rhodanese-like_dom_sf"/>
</dbReference>
<sequence length="135" mass="14935">MPLNIKKTVKQMVAEADSQIETMPLADVMKLHGQPGVTFIDIRDPRELWRDGTIPGAINVTRGMLEMWIDPESPYAKDYFQTGNKFIFFCAGAWRSALATKTAQDMGLTPVAHIEGGFGAWKKAGGPVEKVEPKK</sequence>